<dbReference type="Proteomes" id="UP000317778">
    <property type="component" value="Unassembled WGS sequence"/>
</dbReference>
<reference evidence="9 10" key="1">
    <citation type="submission" date="2017-06" db="EMBL/GenBank/DDBJ databases">
        <title>Novel microbial phyla capable of carbon fixation and sulfur reduction in deep-sea sediments.</title>
        <authorList>
            <person name="Huang J."/>
            <person name="Baker B."/>
            <person name="Wang Y."/>
        </authorList>
    </citation>
    <scope>NUCLEOTIDE SEQUENCE [LARGE SCALE GENOMIC DNA]</scope>
    <source>
        <strain evidence="9">B3_TA06</strain>
    </source>
</reference>
<dbReference type="GO" id="GO:0030001">
    <property type="term" value="P:metal ion transport"/>
    <property type="evidence" value="ECO:0007669"/>
    <property type="project" value="UniProtKB-ARBA"/>
</dbReference>
<feature type="transmembrane region" description="Helical" evidence="8">
    <location>
        <begin position="301"/>
        <end position="317"/>
    </location>
</feature>
<evidence type="ECO:0000256" key="8">
    <source>
        <dbReference type="SAM" id="Phobius"/>
    </source>
</evidence>
<evidence type="ECO:0000256" key="6">
    <source>
        <dbReference type="ARBA" id="ARBA00023065"/>
    </source>
</evidence>
<evidence type="ECO:0000313" key="9">
    <source>
        <dbReference type="EMBL" id="TKJ44378.1"/>
    </source>
</evidence>
<sequence>MMQESSLRKDLPPRFTVSQRSAVNPGRLLALGYIAMIAVGTGLLSLPFASHGCSVIDALFTASSATCVTGLIVKVTPYDFTLFGQIVILILLQIGGLGYMTLSSAFFFLLGRKTSLRQRMLMKESINFLNYRNLSRFAFTIFKVTIMVESIGALILVGWFRFMHGMSWAGSVYHGVFHAVSAFCNAGFSTFPDNLSRFSQDPVVGLLIPALFITGGVGFIVISDVARRIRRETLRLATHTRLVLTATATLIIAGTLFVLISEWNGALGSYPLHVKLLNAFFTAVTPRTAGFNLVSIRGLRTYTLLVLMLFMFIGASPGGTGGGIKTTSFALAFTEIGRVLRRRREVVMLRRTIKSDQVHRATSLVILGGFVVLTSTLLLVIFKRGDDVMRCAFEAFSAFGTVGISTGSALSPYLSFAADLGVWGKLVLILTMFFGRIGTLTIGSALMKGARASRIRPAQTNIVVG</sequence>
<feature type="transmembrane region" description="Helical" evidence="8">
    <location>
        <begin position="87"/>
        <end position="110"/>
    </location>
</feature>
<dbReference type="InterPro" id="IPR003445">
    <property type="entry name" value="Cat_transpt"/>
</dbReference>
<feature type="transmembrane region" description="Helical" evidence="8">
    <location>
        <begin position="137"/>
        <end position="160"/>
    </location>
</feature>
<evidence type="ECO:0008006" key="11">
    <source>
        <dbReference type="Google" id="ProtNLM"/>
    </source>
</evidence>
<feature type="transmembrane region" description="Helical" evidence="8">
    <location>
        <begin position="242"/>
        <end position="260"/>
    </location>
</feature>
<evidence type="ECO:0000256" key="5">
    <source>
        <dbReference type="ARBA" id="ARBA00022989"/>
    </source>
</evidence>
<dbReference type="GO" id="GO:0005886">
    <property type="term" value="C:plasma membrane"/>
    <property type="evidence" value="ECO:0007669"/>
    <property type="project" value="UniProtKB-SubCell"/>
</dbReference>
<feature type="transmembrane region" description="Helical" evidence="8">
    <location>
        <begin position="361"/>
        <end position="382"/>
    </location>
</feature>
<evidence type="ECO:0000256" key="2">
    <source>
        <dbReference type="ARBA" id="ARBA00022448"/>
    </source>
</evidence>
<proteinExistence type="predicted"/>
<gene>
    <name evidence="9" type="ORF">CEE36_01145</name>
</gene>
<dbReference type="PANTHER" id="PTHR32024:SF1">
    <property type="entry name" value="KTR SYSTEM POTASSIUM UPTAKE PROTEIN B"/>
    <property type="match status" value="1"/>
</dbReference>
<dbReference type="GO" id="GO:0008324">
    <property type="term" value="F:monoatomic cation transmembrane transporter activity"/>
    <property type="evidence" value="ECO:0007669"/>
    <property type="project" value="InterPro"/>
</dbReference>
<feature type="transmembrane region" description="Helical" evidence="8">
    <location>
        <begin position="272"/>
        <end position="294"/>
    </location>
</feature>
<dbReference type="PANTHER" id="PTHR32024">
    <property type="entry name" value="TRK SYSTEM POTASSIUM UPTAKE PROTEIN TRKG-RELATED"/>
    <property type="match status" value="1"/>
</dbReference>
<keyword evidence="3" id="KW-1003">Cell membrane</keyword>
<keyword evidence="6" id="KW-0406">Ion transport</keyword>
<dbReference type="EMBL" id="NJBO01000001">
    <property type="protein sequence ID" value="TKJ44378.1"/>
    <property type="molecule type" value="Genomic_DNA"/>
</dbReference>
<dbReference type="Pfam" id="PF02386">
    <property type="entry name" value="TrkH"/>
    <property type="match status" value="1"/>
</dbReference>
<feature type="transmembrane region" description="Helical" evidence="8">
    <location>
        <begin position="422"/>
        <end position="446"/>
    </location>
</feature>
<accession>A0A532VB32</accession>
<name>A0A532VB32_UNCT6</name>
<feature type="transmembrane region" description="Helical" evidence="8">
    <location>
        <begin position="203"/>
        <end position="222"/>
    </location>
</feature>
<evidence type="ECO:0000256" key="1">
    <source>
        <dbReference type="ARBA" id="ARBA00004651"/>
    </source>
</evidence>
<evidence type="ECO:0000256" key="7">
    <source>
        <dbReference type="ARBA" id="ARBA00023136"/>
    </source>
</evidence>
<feature type="transmembrane region" description="Helical" evidence="8">
    <location>
        <begin position="28"/>
        <end position="49"/>
    </location>
</feature>
<comment type="subcellular location">
    <subcellularLocation>
        <location evidence="1">Cell membrane</location>
        <topology evidence="1">Multi-pass membrane protein</topology>
    </subcellularLocation>
</comment>
<evidence type="ECO:0000313" key="10">
    <source>
        <dbReference type="Proteomes" id="UP000317778"/>
    </source>
</evidence>
<evidence type="ECO:0000256" key="4">
    <source>
        <dbReference type="ARBA" id="ARBA00022692"/>
    </source>
</evidence>
<keyword evidence="7 8" id="KW-0472">Membrane</keyword>
<keyword evidence="5 8" id="KW-1133">Transmembrane helix</keyword>
<keyword evidence="2" id="KW-0813">Transport</keyword>
<protein>
    <recommendedName>
        <fullName evidence="11">Trk family potassium uptake protein</fullName>
    </recommendedName>
</protein>
<comment type="caution">
    <text evidence="9">The sequence shown here is derived from an EMBL/GenBank/DDBJ whole genome shotgun (WGS) entry which is preliminary data.</text>
</comment>
<organism evidence="9 10">
    <name type="scientific">candidate division TA06 bacterium B3_TA06</name>
    <dbReference type="NCBI Taxonomy" id="2012487"/>
    <lineage>
        <taxon>Bacteria</taxon>
        <taxon>Bacteria division TA06</taxon>
    </lineage>
</organism>
<evidence type="ECO:0000256" key="3">
    <source>
        <dbReference type="ARBA" id="ARBA00022475"/>
    </source>
</evidence>
<dbReference type="AlphaFoldDB" id="A0A532VB32"/>
<keyword evidence="4 8" id="KW-0812">Transmembrane</keyword>